<evidence type="ECO:0000259" key="15">
    <source>
        <dbReference type="Pfam" id="PF17708"/>
    </source>
</evidence>
<evidence type="ECO:0000256" key="9">
    <source>
        <dbReference type="ARBA" id="ARBA00023136"/>
    </source>
</evidence>
<reference evidence="16" key="1">
    <citation type="submission" date="2019-03" db="UniProtKB">
        <authorList>
            <consortium name="Ensembl"/>
        </authorList>
    </citation>
    <scope>IDENTIFICATION</scope>
</reference>
<keyword evidence="7" id="KW-1210">Necrosis</keyword>
<evidence type="ECO:0000256" key="12">
    <source>
        <dbReference type="ARBA" id="ARBA00038764"/>
    </source>
</evidence>
<evidence type="ECO:0000256" key="4">
    <source>
        <dbReference type="ARBA" id="ARBA00022452"/>
    </source>
</evidence>
<feature type="compositionally biased region" description="Acidic residues" evidence="13">
    <location>
        <begin position="512"/>
        <end position="522"/>
    </location>
</feature>
<proteinExistence type="inferred from homology"/>
<comment type="similarity">
    <text evidence="3">Belongs to the gasdermin family.</text>
</comment>
<evidence type="ECO:0000256" key="6">
    <source>
        <dbReference type="ARBA" id="ARBA00022490"/>
    </source>
</evidence>
<dbReference type="GO" id="GO:0005829">
    <property type="term" value="C:cytosol"/>
    <property type="evidence" value="ECO:0007669"/>
    <property type="project" value="UniProtKB-SubCell"/>
</dbReference>
<dbReference type="GeneTree" id="ENSGT00950000183140"/>
<evidence type="ECO:0000256" key="13">
    <source>
        <dbReference type="SAM" id="MobiDB-lite"/>
    </source>
</evidence>
<dbReference type="GO" id="GO:0005886">
    <property type="term" value="C:plasma membrane"/>
    <property type="evidence" value="ECO:0007669"/>
    <property type="project" value="UniProtKB-SubCell"/>
</dbReference>
<dbReference type="GO" id="GO:0070273">
    <property type="term" value="F:phosphatidylinositol-4-phosphate binding"/>
    <property type="evidence" value="ECO:0007669"/>
    <property type="project" value="TreeGrafter"/>
</dbReference>
<evidence type="ECO:0000259" key="14">
    <source>
        <dbReference type="Pfam" id="PF04598"/>
    </source>
</evidence>
<comment type="subunit">
    <text evidence="12">Homooligomer; homooligomeric ring-shaped pore complex containing 27-28 subunits when inserted in the membrane.</text>
</comment>
<evidence type="ECO:0000256" key="7">
    <source>
        <dbReference type="ARBA" id="ARBA00022590"/>
    </source>
</evidence>
<keyword evidence="8" id="KW-0812">Transmembrane</keyword>
<evidence type="ECO:0000256" key="5">
    <source>
        <dbReference type="ARBA" id="ARBA00022475"/>
    </source>
</evidence>
<evidence type="ECO:0008006" key="17">
    <source>
        <dbReference type="Google" id="ProtNLM"/>
    </source>
</evidence>
<evidence type="ECO:0000256" key="10">
    <source>
        <dbReference type="ARBA" id="ARBA00023139"/>
    </source>
</evidence>
<evidence type="ECO:0000256" key="8">
    <source>
        <dbReference type="ARBA" id="ARBA00022692"/>
    </source>
</evidence>
<dbReference type="Pfam" id="PF17708">
    <property type="entry name" value="Gasdermin_C"/>
    <property type="match status" value="1"/>
</dbReference>
<evidence type="ECO:0000313" key="16">
    <source>
        <dbReference type="Ensembl" id="ENSUMAP00000031160"/>
    </source>
</evidence>
<keyword evidence="10" id="KW-0564">Palmitate</keyword>
<dbReference type="GO" id="GO:0042742">
    <property type="term" value="P:defense response to bacterium"/>
    <property type="evidence" value="ECO:0007669"/>
    <property type="project" value="TreeGrafter"/>
</dbReference>
<dbReference type="GO" id="GO:0012501">
    <property type="term" value="P:programmed cell death"/>
    <property type="evidence" value="ECO:0007669"/>
    <property type="project" value="UniProtKB-KW"/>
</dbReference>
<evidence type="ECO:0000256" key="1">
    <source>
        <dbReference type="ARBA" id="ARBA00004514"/>
    </source>
</evidence>
<evidence type="ECO:0000256" key="11">
    <source>
        <dbReference type="ARBA" id="ARBA00023288"/>
    </source>
</evidence>
<dbReference type="InterPro" id="IPR007677">
    <property type="entry name" value="Gasdermin"/>
</dbReference>
<dbReference type="InterPro" id="IPR040460">
    <property type="entry name" value="Gasdermin_pore"/>
</dbReference>
<dbReference type="GO" id="GO:0001786">
    <property type="term" value="F:phosphatidylserine binding"/>
    <property type="evidence" value="ECO:0007669"/>
    <property type="project" value="TreeGrafter"/>
</dbReference>
<feature type="domain" description="Gasdermin PUB" evidence="15">
    <location>
        <begin position="312"/>
        <end position="467"/>
    </location>
</feature>
<dbReference type="InterPro" id="IPR041263">
    <property type="entry name" value="Gasdermin_PUB"/>
</dbReference>
<dbReference type="GO" id="GO:0005546">
    <property type="term" value="F:phosphatidylinositol-4,5-bisphosphate binding"/>
    <property type="evidence" value="ECO:0007669"/>
    <property type="project" value="TreeGrafter"/>
</dbReference>
<dbReference type="OMA" id="ISLWITY"/>
<keyword evidence="6" id="KW-0963">Cytoplasm</keyword>
<feature type="region of interest" description="Disordered" evidence="13">
    <location>
        <begin position="265"/>
        <end position="285"/>
    </location>
</feature>
<keyword evidence="5" id="KW-1003">Cell membrane</keyword>
<name>A0A452VC58_URSMA</name>
<accession>A0A452VC58</accession>
<feature type="domain" description="Gasdermin pore forming" evidence="14">
    <location>
        <begin position="5"/>
        <end position="238"/>
    </location>
</feature>
<dbReference type="PANTHER" id="PTHR16399">
    <property type="entry name" value="GASDERMIN"/>
    <property type="match status" value="1"/>
</dbReference>
<keyword evidence="9" id="KW-0472">Membrane</keyword>
<dbReference type="Pfam" id="PF04598">
    <property type="entry name" value="Gasdermin"/>
    <property type="match status" value="1"/>
</dbReference>
<dbReference type="AlphaFoldDB" id="A0A452VC58"/>
<evidence type="ECO:0000256" key="2">
    <source>
        <dbReference type="ARBA" id="ARBA00004651"/>
    </source>
</evidence>
<keyword evidence="4" id="KW-1134">Transmembrane beta strand</keyword>
<evidence type="ECO:0000256" key="3">
    <source>
        <dbReference type="ARBA" id="ARBA00009279"/>
    </source>
</evidence>
<comment type="subcellular location">
    <subcellularLocation>
        <location evidence="2">Cell membrane</location>
        <topology evidence="2">Multi-pass membrane protein</topology>
    </subcellularLocation>
    <subcellularLocation>
        <location evidence="1">Cytoplasm</location>
        <location evidence="1">Cytosol</location>
    </subcellularLocation>
</comment>
<keyword evidence="11" id="KW-0449">Lipoprotein</keyword>
<protein>
    <recommendedName>
        <fullName evidence="17">Gasdermin-C</fullName>
    </recommendedName>
</protein>
<dbReference type="Ensembl" id="ENSUMAT00000036840.1">
    <property type="protein sequence ID" value="ENSUMAP00000031160.1"/>
    <property type="gene ID" value="ENSUMAG00000022512.1"/>
</dbReference>
<dbReference type="PANTHER" id="PTHR16399:SF21">
    <property type="entry name" value="GASDERMIN-C"/>
    <property type="match status" value="1"/>
</dbReference>
<sequence>MSSLFECITESLVRELGDKDLRPVRYLLSTNKFRLLSVLQKRKSCSRFWESPDVPAEYTLMDLLEPGASVPETAITGPFHFSNAVVQQQKASADVTAGLEMNVSGEATECHGSSLHFQVVTILPHNWKDLQKRKVLDPELLFLVKCRDRGHNLYVVTETVELTHSTVLHDIGSVTARGNCLIPWTPLVKGQGQGEGHRVRQKMLTLPQGTVMAYKRKQLVFKENDILITDDDKEKTFPRDAWVDSPSKCLPLARVMISGSWDPAPHRAPCSVESPPPSPSAPHPFLLSQRNKILKNNKKQTNKKKKPFQKVNFEHLHEEIFQEVEALAQLSKDAQDAIFHNILNMLGNREALQDLVDELDGNPWDSLDGFGGKILNEMQEDIRDVWIQERFHMIYLLEAIMGKSDVGKCRKVSSLVKSILEPNFKCSGNIPFTLKPELLAPLQDEDLAITYGLLQECGLNMELNSPRSTWDQEAKQPLSALYGTLSVLQQLAVTNRWWAEPSSTVTTPQDREPDEESLQFGN</sequence>
<dbReference type="GO" id="GO:0070269">
    <property type="term" value="P:pyroptotic inflammatory response"/>
    <property type="evidence" value="ECO:0007669"/>
    <property type="project" value="TreeGrafter"/>
</dbReference>
<feature type="region of interest" description="Disordered" evidence="13">
    <location>
        <begin position="502"/>
        <end position="522"/>
    </location>
</feature>
<organism evidence="16">
    <name type="scientific">Ursus maritimus</name>
    <name type="common">Polar bear</name>
    <name type="synonym">Thalarctos maritimus</name>
    <dbReference type="NCBI Taxonomy" id="29073"/>
    <lineage>
        <taxon>Eukaryota</taxon>
        <taxon>Metazoa</taxon>
        <taxon>Chordata</taxon>
        <taxon>Craniata</taxon>
        <taxon>Vertebrata</taxon>
        <taxon>Euteleostomi</taxon>
        <taxon>Mammalia</taxon>
        <taxon>Eutheria</taxon>
        <taxon>Laurasiatheria</taxon>
        <taxon>Carnivora</taxon>
        <taxon>Caniformia</taxon>
        <taxon>Ursidae</taxon>
        <taxon>Ursus</taxon>
    </lineage>
</organism>